<reference evidence="6 7" key="1">
    <citation type="submission" date="2024-10" db="EMBL/GenBank/DDBJ databases">
        <authorList>
            <person name="Kim D."/>
        </authorList>
    </citation>
    <scope>NUCLEOTIDE SEQUENCE [LARGE SCALE GENOMIC DNA]</scope>
    <source>
        <strain evidence="6">Taebaek</strain>
    </source>
</reference>
<feature type="transmembrane region" description="Helical" evidence="5">
    <location>
        <begin position="24"/>
        <end position="50"/>
    </location>
</feature>
<dbReference type="EMBL" id="JBICCN010000157">
    <property type="protein sequence ID" value="KAL3088494.1"/>
    <property type="molecule type" value="Genomic_DNA"/>
</dbReference>
<feature type="transmembrane region" description="Helical" evidence="5">
    <location>
        <begin position="62"/>
        <end position="85"/>
    </location>
</feature>
<comment type="subcellular location">
    <subcellularLocation>
        <location evidence="1">Membrane</location>
    </subcellularLocation>
</comment>
<dbReference type="Pfam" id="PF10320">
    <property type="entry name" value="7TM_GPCR_Srsx"/>
    <property type="match status" value="1"/>
</dbReference>
<comment type="caution">
    <text evidence="6">The sequence shown here is derived from an EMBL/GenBank/DDBJ whole genome shotgun (WGS) entry which is preliminary data.</text>
</comment>
<proteinExistence type="predicted"/>
<evidence type="ECO:0000313" key="6">
    <source>
        <dbReference type="EMBL" id="KAL3088494.1"/>
    </source>
</evidence>
<accession>A0ABD2JD81</accession>
<evidence type="ECO:0000256" key="3">
    <source>
        <dbReference type="ARBA" id="ARBA00022989"/>
    </source>
</evidence>
<dbReference type="InterPro" id="IPR019424">
    <property type="entry name" value="7TM_GPCR_Srsx"/>
</dbReference>
<evidence type="ECO:0000256" key="1">
    <source>
        <dbReference type="ARBA" id="ARBA00004370"/>
    </source>
</evidence>
<evidence type="ECO:0000256" key="2">
    <source>
        <dbReference type="ARBA" id="ARBA00022692"/>
    </source>
</evidence>
<feature type="transmembrane region" description="Helical" evidence="5">
    <location>
        <begin position="138"/>
        <end position="161"/>
    </location>
</feature>
<evidence type="ECO:0000313" key="7">
    <source>
        <dbReference type="Proteomes" id="UP001620645"/>
    </source>
</evidence>
<dbReference type="GO" id="GO:0016020">
    <property type="term" value="C:membrane"/>
    <property type="evidence" value="ECO:0007669"/>
    <property type="project" value="UniProtKB-SubCell"/>
</dbReference>
<dbReference type="Proteomes" id="UP001620645">
    <property type="component" value="Unassembled WGS sequence"/>
</dbReference>
<sequence length="349" mass="38843">MNFSAVNPIGYSLYMRYMDEHPCWTFIASALAFCIIGTIGIASNGAVIYVTIKTKKLHGTTFVLLALTSAFELVHLCGEYLFLYVALSGQNFIDYQLAVQICAPSVFAVELISPTMLFIGIDRLISVTFVNFYKTVKLFPYIGGMLFISALHSALVIYPIFITAYKTPTMKITGFIGDLFQGDLVKQMLQIGLYLNIATIFVYIVTGLKIRTQLTANSTTSAQSNKRIFNSICLIVFFNVGGYFVQKCVRLIIVPEFISSPVTVWFVLLIAGIPLMISASSNAFILYFSSSRYRTAFGTEWTKLRSIIGIGPSLNNHHTNNNNAQIMLPMTTVNRINANIVSPQIQQRI</sequence>
<name>A0ABD2JD81_HETSC</name>
<evidence type="ECO:0000256" key="4">
    <source>
        <dbReference type="ARBA" id="ARBA00023136"/>
    </source>
</evidence>
<feature type="transmembrane region" description="Helical" evidence="5">
    <location>
        <begin position="265"/>
        <end position="288"/>
    </location>
</feature>
<dbReference type="InterPro" id="IPR000276">
    <property type="entry name" value="GPCR_Rhodpsn"/>
</dbReference>
<gene>
    <name evidence="6" type="ORF">niasHS_009945</name>
</gene>
<keyword evidence="7" id="KW-1185">Reference proteome</keyword>
<dbReference type="PANTHER" id="PTHR23360:SF16">
    <property type="entry name" value="G-PROTEIN COUPLED RECEPTORS FAMILY 1 PROFILE DOMAIN-CONTAINING PROTEIN"/>
    <property type="match status" value="1"/>
</dbReference>
<keyword evidence="3 5" id="KW-1133">Transmembrane helix</keyword>
<dbReference type="InterPro" id="IPR047130">
    <property type="entry name" value="7TM_GPCR_Srsx_nematod"/>
</dbReference>
<feature type="transmembrane region" description="Helical" evidence="5">
    <location>
        <begin position="188"/>
        <end position="208"/>
    </location>
</feature>
<keyword evidence="4 5" id="KW-0472">Membrane</keyword>
<feature type="transmembrane region" description="Helical" evidence="5">
    <location>
        <begin position="97"/>
        <end position="118"/>
    </location>
</feature>
<feature type="transmembrane region" description="Helical" evidence="5">
    <location>
        <begin position="228"/>
        <end position="245"/>
    </location>
</feature>
<evidence type="ECO:0000256" key="5">
    <source>
        <dbReference type="SAM" id="Phobius"/>
    </source>
</evidence>
<dbReference type="SUPFAM" id="SSF81321">
    <property type="entry name" value="Family A G protein-coupled receptor-like"/>
    <property type="match status" value="1"/>
</dbReference>
<dbReference type="Gene3D" id="1.20.1070.10">
    <property type="entry name" value="Rhodopsin 7-helix transmembrane proteins"/>
    <property type="match status" value="1"/>
</dbReference>
<dbReference type="SMART" id="SM01381">
    <property type="entry name" value="7TM_GPCR_Srsx"/>
    <property type="match status" value="1"/>
</dbReference>
<evidence type="ECO:0008006" key="8">
    <source>
        <dbReference type="Google" id="ProtNLM"/>
    </source>
</evidence>
<dbReference type="AlphaFoldDB" id="A0ABD2JD81"/>
<dbReference type="PANTHER" id="PTHR23360">
    <property type="entry name" value="G-PROTEIN COUPLED RECEPTORS FAMILY 1 PROFILE DOMAIN-CONTAINING PROTEIN-RELATED"/>
    <property type="match status" value="1"/>
</dbReference>
<keyword evidence="2 5" id="KW-0812">Transmembrane</keyword>
<organism evidence="6 7">
    <name type="scientific">Heterodera schachtii</name>
    <name type="common">Sugarbeet cyst nematode worm</name>
    <name type="synonym">Tylenchus schachtii</name>
    <dbReference type="NCBI Taxonomy" id="97005"/>
    <lineage>
        <taxon>Eukaryota</taxon>
        <taxon>Metazoa</taxon>
        <taxon>Ecdysozoa</taxon>
        <taxon>Nematoda</taxon>
        <taxon>Chromadorea</taxon>
        <taxon>Rhabditida</taxon>
        <taxon>Tylenchina</taxon>
        <taxon>Tylenchomorpha</taxon>
        <taxon>Tylenchoidea</taxon>
        <taxon>Heteroderidae</taxon>
        <taxon>Heteroderinae</taxon>
        <taxon>Heterodera</taxon>
    </lineage>
</organism>
<protein>
    <recommendedName>
        <fullName evidence="8">G_PROTEIN_RECEP_F1_2 domain-containing protein</fullName>
    </recommendedName>
</protein>